<evidence type="ECO:0000313" key="7">
    <source>
        <dbReference type="EMBL" id="GAA4953047.1"/>
    </source>
</evidence>
<dbReference type="GO" id="GO:0000271">
    <property type="term" value="P:polysaccharide biosynthetic process"/>
    <property type="evidence" value="ECO:0007669"/>
    <property type="project" value="InterPro"/>
</dbReference>
<evidence type="ECO:0000256" key="2">
    <source>
        <dbReference type="ARBA" id="ARBA00022692"/>
    </source>
</evidence>
<comment type="caution">
    <text evidence="7">The sequence shown here is derived from an EMBL/GenBank/DDBJ whole genome shotgun (WGS) entry which is preliminary data.</text>
</comment>
<protein>
    <recommendedName>
        <fullName evidence="6">GtrA/DPMS transmembrane domain-containing protein</fullName>
    </recommendedName>
</protein>
<evidence type="ECO:0000259" key="6">
    <source>
        <dbReference type="Pfam" id="PF04138"/>
    </source>
</evidence>
<dbReference type="Proteomes" id="UP001409585">
    <property type="component" value="Unassembled WGS sequence"/>
</dbReference>
<organism evidence="7 8">
    <name type="scientific">Halioxenophilus aromaticivorans</name>
    <dbReference type="NCBI Taxonomy" id="1306992"/>
    <lineage>
        <taxon>Bacteria</taxon>
        <taxon>Pseudomonadati</taxon>
        <taxon>Pseudomonadota</taxon>
        <taxon>Gammaproteobacteria</taxon>
        <taxon>Alteromonadales</taxon>
        <taxon>Alteromonadaceae</taxon>
        <taxon>Halioxenophilus</taxon>
    </lineage>
</organism>
<feature type="transmembrane region" description="Helical" evidence="5">
    <location>
        <begin position="5"/>
        <end position="25"/>
    </location>
</feature>
<feature type="domain" description="GtrA/DPMS transmembrane" evidence="6">
    <location>
        <begin position="7"/>
        <end position="117"/>
    </location>
</feature>
<evidence type="ECO:0000313" key="8">
    <source>
        <dbReference type="Proteomes" id="UP001409585"/>
    </source>
</evidence>
<dbReference type="InterPro" id="IPR007267">
    <property type="entry name" value="GtrA_DPMS_TM"/>
</dbReference>
<feature type="transmembrane region" description="Helical" evidence="5">
    <location>
        <begin position="31"/>
        <end position="50"/>
    </location>
</feature>
<keyword evidence="3 5" id="KW-1133">Transmembrane helix</keyword>
<dbReference type="AlphaFoldDB" id="A0AAV3U791"/>
<comment type="subcellular location">
    <subcellularLocation>
        <location evidence="1">Membrane</location>
        <topology evidence="1">Multi-pass membrane protein</topology>
    </subcellularLocation>
</comment>
<gene>
    <name evidence="7" type="ORF">GCM10025791_37460</name>
</gene>
<proteinExistence type="predicted"/>
<evidence type="ECO:0000256" key="4">
    <source>
        <dbReference type="ARBA" id="ARBA00023136"/>
    </source>
</evidence>
<dbReference type="RefSeq" id="WP_345426051.1">
    <property type="nucleotide sequence ID" value="NZ_AP031496.1"/>
</dbReference>
<dbReference type="Pfam" id="PF04138">
    <property type="entry name" value="GtrA_DPMS_TM"/>
    <property type="match status" value="1"/>
</dbReference>
<evidence type="ECO:0000256" key="3">
    <source>
        <dbReference type="ARBA" id="ARBA00022989"/>
    </source>
</evidence>
<dbReference type="EMBL" id="BAABLX010000029">
    <property type="protein sequence ID" value="GAA4953047.1"/>
    <property type="molecule type" value="Genomic_DNA"/>
</dbReference>
<dbReference type="GO" id="GO:0016020">
    <property type="term" value="C:membrane"/>
    <property type="evidence" value="ECO:0007669"/>
    <property type="project" value="UniProtKB-SubCell"/>
</dbReference>
<keyword evidence="4 5" id="KW-0472">Membrane</keyword>
<accession>A0AAV3U791</accession>
<reference evidence="8" key="1">
    <citation type="journal article" date="2019" name="Int. J. Syst. Evol. Microbiol.">
        <title>The Global Catalogue of Microorganisms (GCM) 10K type strain sequencing project: providing services to taxonomists for standard genome sequencing and annotation.</title>
        <authorList>
            <consortium name="The Broad Institute Genomics Platform"/>
            <consortium name="The Broad Institute Genome Sequencing Center for Infectious Disease"/>
            <person name="Wu L."/>
            <person name="Ma J."/>
        </authorList>
    </citation>
    <scope>NUCLEOTIDE SEQUENCE [LARGE SCALE GENOMIC DNA]</scope>
    <source>
        <strain evidence="8">JCM 19134</strain>
    </source>
</reference>
<keyword evidence="2 5" id="KW-0812">Transmembrane</keyword>
<keyword evidence="8" id="KW-1185">Reference proteome</keyword>
<feature type="transmembrane region" description="Helical" evidence="5">
    <location>
        <begin position="94"/>
        <end position="112"/>
    </location>
</feature>
<name>A0AAV3U791_9ALTE</name>
<feature type="transmembrane region" description="Helical" evidence="5">
    <location>
        <begin position="62"/>
        <end position="82"/>
    </location>
</feature>
<evidence type="ECO:0000256" key="5">
    <source>
        <dbReference type="SAM" id="Phobius"/>
    </source>
</evidence>
<sequence>MKQLLLYSIASSFGFVVDLCAFVLLSQWLHIYPARLFAFLLSVAFTYEINNRITFTGNGKRWLYVLGQCKGFLINFGLFVWVSQALNELAWGDYIAFAVGCFAALLFNFFFARRFVFSR</sequence>
<evidence type="ECO:0000256" key="1">
    <source>
        <dbReference type="ARBA" id="ARBA00004141"/>
    </source>
</evidence>